<evidence type="ECO:0000313" key="3">
    <source>
        <dbReference type="EMBL" id="MFF1277413.1"/>
    </source>
</evidence>
<accession>A0ABW6QDW6</accession>
<organism evidence="3 4">
    <name type="scientific">Streptomyces marokkonensis</name>
    <dbReference type="NCBI Taxonomy" id="324855"/>
    <lineage>
        <taxon>Bacteria</taxon>
        <taxon>Bacillati</taxon>
        <taxon>Actinomycetota</taxon>
        <taxon>Actinomycetes</taxon>
        <taxon>Kitasatosporales</taxon>
        <taxon>Streptomycetaceae</taxon>
        <taxon>Streptomyces</taxon>
    </lineage>
</organism>
<feature type="transmembrane region" description="Helical" evidence="2">
    <location>
        <begin position="243"/>
        <end position="272"/>
    </location>
</feature>
<proteinExistence type="predicted"/>
<reference evidence="3 4" key="1">
    <citation type="submission" date="2024-09" db="EMBL/GenBank/DDBJ databases">
        <title>The Natural Products Discovery Center: Release of the First 8490 Sequenced Strains for Exploring Actinobacteria Biosynthetic Diversity.</title>
        <authorList>
            <person name="Kalkreuter E."/>
            <person name="Kautsar S.A."/>
            <person name="Yang D."/>
            <person name="Bader C.D."/>
            <person name="Teijaro C.N."/>
            <person name="Fluegel L."/>
            <person name="Davis C.M."/>
            <person name="Simpson J.R."/>
            <person name="Lauterbach L."/>
            <person name="Steele A.D."/>
            <person name="Gui C."/>
            <person name="Meng S."/>
            <person name="Li G."/>
            <person name="Viehrig K."/>
            <person name="Ye F."/>
            <person name="Su P."/>
            <person name="Kiefer A.F."/>
            <person name="Nichols A."/>
            <person name="Cepeda A.J."/>
            <person name="Yan W."/>
            <person name="Fan B."/>
            <person name="Jiang Y."/>
            <person name="Adhikari A."/>
            <person name="Zheng C.-J."/>
            <person name="Schuster L."/>
            <person name="Cowan T.M."/>
            <person name="Smanski M.J."/>
            <person name="Chevrette M.G."/>
            <person name="De Carvalho L.P.S."/>
            <person name="Shen B."/>
        </authorList>
    </citation>
    <scope>NUCLEOTIDE SEQUENCE [LARGE SCALE GENOMIC DNA]</scope>
    <source>
        <strain evidence="3 4">NPDC058328</strain>
    </source>
</reference>
<keyword evidence="4" id="KW-1185">Reference proteome</keyword>
<feature type="compositionally biased region" description="Low complexity" evidence="1">
    <location>
        <begin position="181"/>
        <end position="195"/>
    </location>
</feature>
<dbReference type="Proteomes" id="UP001601627">
    <property type="component" value="Unassembled WGS sequence"/>
</dbReference>
<keyword evidence="2" id="KW-0812">Transmembrane</keyword>
<feature type="compositionally biased region" description="Gly residues" evidence="1">
    <location>
        <begin position="98"/>
        <end position="112"/>
    </location>
</feature>
<evidence type="ECO:0000256" key="2">
    <source>
        <dbReference type="SAM" id="Phobius"/>
    </source>
</evidence>
<keyword evidence="2" id="KW-0472">Membrane</keyword>
<protein>
    <submittedName>
        <fullName evidence="3">DUF4190 domain-containing protein</fullName>
    </submittedName>
</protein>
<name>A0ABW6QDW6_9ACTN</name>
<feature type="compositionally biased region" description="Pro residues" evidence="1">
    <location>
        <begin position="170"/>
        <end position="180"/>
    </location>
</feature>
<feature type="transmembrane region" description="Helical" evidence="2">
    <location>
        <begin position="292"/>
        <end position="314"/>
    </location>
</feature>
<dbReference type="EMBL" id="JBHVZQ010000035">
    <property type="protein sequence ID" value="MFF1277413.1"/>
    <property type="molecule type" value="Genomic_DNA"/>
</dbReference>
<sequence length="315" mass="30577">MTGRPTEGAQRMADDAQTPEPRERTTGSAPPGDPHTGAVWPAPADGGARDTVAQDGSLVDVRTTGTPAPVGTPDPWAPPTGRTPVSGPGPDGPRSDGRGAGGRGAGGPGGPGETVVAGDPRPWSAPSAPAAPSSATPPSVHDQQTVTSFPAMGGHPTAPQQHTQPWAGPSAPPAPVPPAVHLPAANPFAPPAGGEPVPPPPIGPEGPGQVPYGYPGIGYGGAPVQGYPGWTGTAPVPSNGLGVAGLVLGIISAAVFCVWPVAILLGVLAVIFGGIGRGKAHRGEATNAGQALAGIICGAVGAALGIAFGAFVLLT</sequence>
<dbReference type="RefSeq" id="WP_388239242.1">
    <property type="nucleotide sequence ID" value="NZ_JBHVZQ010000035.1"/>
</dbReference>
<comment type="caution">
    <text evidence="3">The sequence shown here is derived from an EMBL/GenBank/DDBJ whole genome shotgun (WGS) entry which is preliminary data.</text>
</comment>
<gene>
    <name evidence="3" type="ORF">ACFVZC_29055</name>
</gene>
<feature type="compositionally biased region" description="Low complexity" evidence="1">
    <location>
        <begin position="124"/>
        <end position="139"/>
    </location>
</feature>
<evidence type="ECO:0000313" key="4">
    <source>
        <dbReference type="Proteomes" id="UP001601627"/>
    </source>
</evidence>
<evidence type="ECO:0000256" key="1">
    <source>
        <dbReference type="SAM" id="MobiDB-lite"/>
    </source>
</evidence>
<keyword evidence="2" id="KW-1133">Transmembrane helix</keyword>
<feature type="region of interest" description="Disordered" evidence="1">
    <location>
        <begin position="1"/>
        <end position="208"/>
    </location>
</feature>